<dbReference type="EMBL" id="SGPL01000079">
    <property type="protein sequence ID" value="THH18316.1"/>
    <property type="molecule type" value="Genomic_DNA"/>
</dbReference>
<dbReference type="Proteomes" id="UP000310158">
    <property type="component" value="Unassembled WGS sequence"/>
</dbReference>
<evidence type="ECO:0000256" key="1">
    <source>
        <dbReference type="SAM" id="MobiDB-lite"/>
    </source>
</evidence>
<accession>A0A4S4LZY8</accession>
<reference evidence="3 4" key="1">
    <citation type="submission" date="2019-02" db="EMBL/GenBank/DDBJ databases">
        <title>Genome sequencing of the rare red list fungi Bondarzewia mesenterica.</title>
        <authorList>
            <person name="Buettner E."/>
            <person name="Kellner H."/>
        </authorList>
    </citation>
    <scope>NUCLEOTIDE SEQUENCE [LARGE SCALE GENOMIC DNA]</scope>
    <source>
        <strain evidence="3 4">DSM 108281</strain>
    </source>
</reference>
<feature type="transmembrane region" description="Helical" evidence="2">
    <location>
        <begin position="39"/>
        <end position="64"/>
    </location>
</feature>
<feature type="compositionally biased region" description="Basic and acidic residues" evidence="1">
    <location>
        <begin position="317"/>
        <end position="329"/>
    </location>
</feature>
<feature type="transmembrane region" description="Helical" evidence="2">
    <location>
        <begin position="113"/>
        <end position="133"/>
    </location>
</feature>
<dbReference type="AlphaFoldDB" id="A0A4S4LZY8"/>
<dbReference type="OrthoDB" id="2384193at2759"/>
<feature type="compositionally biased region" description="Polar residues" evidence="1">
    <location>
        <begin position="241"/>
        <end position="270"/>
    </location>
</feature>
<feature type="transmembrane region" description="Helical" evidence="2">
    <location>
        <begin position="201"/>
        <end position="221"/>
    </location>
</feature>
<gene>
    <name evidence="3" type="ORF">EW146_g2637</name>
</gene>
<feature type="region of interest" description="Disordered" evidence="1">
    <location>
        <begin position="241"/>
        <end position="353"/>
    </location>
</feature>
<feature type="transmembrane region" description="Helical" evidence="2">
    <location>
        <begin position="163"/>
        <end position="181"/>
    </location>
</feature>
<name>A0A4S4LZY8_9AGAM</name>
<keyword evidence="2" id="KW-1133">Transmembrane helix</keyword>
<keyword evidence="2" id="KW-0472">Membrane</keyword>
<organism evidence="3 4">
    <name type="scientific">Bondarzewia mesenterica</name>
    <dbReference type="NCBI Taxonomy" id="1095465"/>
    <lineage>
        <taxon>Eukaryota</taxon>
        <taxon>Fungi</taxon>
        <taxon>Dikarya</taxon>
        <taxon>Basidiomycota</taxon>
        <taxon>Agaricomycotina</taxon>
        <taxon>Agaricomycetes</taxon>
        <taxon>Russulales</taxon>
        <taxon>Bondarzewiaceae</taxon>
        <taxon>Bondarzewia</taxon>
    </lineage>
</organism>
<feature type="transmembrane region" description="Helical" evidence="2">
    <location>
        <begin position="84"/>
        <end position="101"/>
    </location>
</feature>
<sequence>MTVPLLVVFSIGLTVLKSKEVLPKPVTFWTKSHQHTLLALFFVFSVAWALELVTHFEELAFWLFLLDQGPAKREWFDSWEYRMWYISCIAAVLGMPLTALIARNDLSTMDAWILLVGSSGSTFTNVAFVYVLARFPAFLRHVKAEGAEPEVVVRLSSFYEYNLLRVCFRFMAALPFFILAVDGIKGSHPINSNPFWSDFLLVIAAIGQFVSSAITLMIFFPRSFAAEAGYRPKPPSIAPGSVNSYTYSEPQSYPNPNTDPTSPSIVSSPKSPAHPATARPTPLPGTGFAHHRRAQSAHSSSEVDVADDESNAGSEEPAPRYHESDHESPRSSYSYGSATLSPRRESARTWRQGSASRYAHATVTMVPRETGTSAETRRLSAPALHPYVTTFTSPIDLIQISQDSGNAYAP</sequence>
<evidence type="ECO:0000313" key="3">
    <source>
        <dbReference type="EMBL" id="THH18316.1"/>
    </source>
</evidence>
<keyword evidence="4" id="KW-1185">Reference proteome</keyword>
<feature type="compositionally biased region" description="Polar residues" evidence="1">
    <location>
        <begin position="330"/>
        <end position="340"/>
    </location>
</feature>
<comment type="caution">
    <text evidence="3">The sequence shown here is derived from an EMBL/GenBank/DDBJ whole genome shotgun (WGS) entry which is preliminary data.</text>
</comment>
<proteinExistence type="predicted"/>
<keyword evidence="2" id="KW-0812">Transmembrane</keyword>
<evidence type="ECO:0000256" key="2">
    <source>
        <dbReference type="SAM" id="Phobius"/>
    </source>
</evidence>
<evidence type="ECO:0000313" key="4">
    <source>
        <dbReference type="Proteomes" id="UP000310158"/>
    </source>
</evidence>
<protein>
    <submittedName>
        <fullName evidence="3">Uncharacterized protein</fullName>
    </submittedName>
</protein>